<gene>
    <name evidence="1" type="ORF">SDC9_175430</name>
</gene>
<sequence length="77" mass="7994">MLTGVPAGLVRTAGQVKVTKRSSEVSPAIMLNPVSKTQVSAGFETLYALDLSSIMTVTGFGLITNVDLLNPLCVALS</sequence>
<proteinExistence type="predicted"/>
<name>A0A645GP85_9ZZZZ</name>
<evidence type="ECO:0000313" key="1">
    <source>
        <dbReference type="EMBL" id="MPN27996.1"/>
    </source>
</evidence>
<accession>A0A645GP85</accession>
<organism evidence="1">
    <name type="scientific">bioreactor metagenome</name>
    <dbReference type="NCBI Taxonomy" id="1076179"/>
    <lineage>
        <taxon>unclassified sequences</taxon>
        <taxon>metagenomes</taxon>
        <taxon>ecological metagenomes</taxon>
    </lineage>
</organism>
<reference evidence="1" key="1">
    <citation type="submission" date="2019-08" db="EMBL/GenBank/DDBJ databases">
        <authorList>
            <person name="Kucharzyk K."/>
            <person name="Murdoch R.W."/>
            <person name="Higgins S."/>
            <person name="Loffler F."/>
        </authorList>
    </citation>
    <scope>NUCLEOTIDE SEQUENCE</scope>
</reference>
<comment type="caution">
    <text evidence="1">The sequence shown here is derived from an EMBL/GenBank/DDBJ whole genome shotgun (WGS) entry which is preliminary data.</text>
</comment>
<dbReference type="EMBL" id="VSSQ01078091">
    <property type="protein sequence ID" value="MPN27996.1"/>
    <property type="molecule type" value="Genomic_DNA"/>
</dbReference>
<dbReference type="AlphaFoldDB" id="A0A645GP85"/>
<protein>
    <submittedName>
        <fullName evidence="1">Uncharacterized protein</fullName>
    </submittedName>
</protein>